<feature type="DNA-binding region" description="H-T-H motif" evidence="2">
    <location>
        <begin position="44"/>
        <end position="63"/>
    </location>
</feature>
<dbReference type="RefSeq" id="WP_255039088.1">
    <property type="nucleotide sequence ID" value="NZ_RJUF01000183.1"/>
</dbReference>
<dbReference type="SUPFAM" id="SSF46689">
    <property type="entry name" value="Homeodomain-like"/>
    <property type="match status" value="1"/>
</dbReference>
<proteinExistence type="predicted"/>
<dbReference type="InterPro" id="IPR001647">
    <property type="entry name" value="HTH_TetR"/>
</dbReference>
<dbReference type="GO" id="GO:0003677">
    <property type="term" value="F:DNA binding"/>
    <property type="evidence" value="ECO:0007669"/>
    <property type="project" value="UniProtKB-UniRule"/>
</dbReference>
<evidence type="ECO:0000313" key="5">
    <source>
        <dbReference type="Proteomes" id="UP001204144"/>
    </source>
</evidence>
<comment type="caution">
    <text evidence="4">The sequence shown here is derived from an EMBL/GenBank/DDBJ whole genome shotgun (WGS) entry which is preliminary data.</text>
</comment>
<gene>
    <name evidence="4" type="ORF">EGI31_20870</name>
</gene>
<dbReference type="PROSITE" id="PS50977">
    <property type="entry name" value="HTH_TETR_2"/>
    <property type="match status" value="1"/>
</dbReference>
<dbReference type="Gene3D" id="1.10.357.10">
    <property type="entry name" value="Tetracycline Repressor, domain 2"/>
    <property type="match status" value="1"/>
</dbReference>
<feature type="domain" description="HTH tetR-type" evidence="3">
    <location>
        <begin position="21"/>
        <end position="81"/>
    </location>
</feature>
<keyword evidence="5" id="KW-1185">Reference proteome</keyword>
<sequence length="225" mass="26542">MQIEFKIKLNSSLFHRDPDGTEIGKKIITHSIKLISEIGYEQFTFKKLAAIIPTTEATVYRYFENKHKLLIYLIDYYWAFIRYQVLFNINNLQSPKDKIRTIIDLLVWEDNANSFSTDIDQKALYYIAIAEGSKTFLSKEVDHLNKNQVFVPYKELCELIASVFKEYNPEYQFANSLASTLVETSHFQYFFMHHLPRLCDFTDKKDPKVIEEFLETMVFGALDNR</sequence>
<organism evidence="4 5">
    <name type="scientific">Lacihabitans soyangensis</name>
    <dbReference type="NCBI Taxonomy" id="869394"/>
    <lineage>
        <taxon>Bacteria</taxon>
        <taxon>Pseudomonadati</taxon>
        <taxon>Bacteroidota</taxon>
        <taxon>Cytophagia</taxon>
        <taxon>Cytophagales</taxon>
        <taxon>Leadbetterellaceae</taxon>
        <taxon>Lacihabitans</taxon>
    </lineage>
</organism>
<accession>A0AAE3H759</accession>
<evidence type="ECO:0000313" key="4">
    <source>
        <dbReference type="EMBL" id="MCP9765395.1"/>
    </source>
</evidence>
<keyword evidence="1 2" id="KW-0238">DNA-binding</keyword>
<dbReference type="EMBL" id="RJUF01000183">
    <property type="protein sequence ID" value="MCP9765395.1"/>
    <property type="molecule type" value="Genomic_DNA"/>
</dbReference>
<name>A0AAE3H759_9BACT</name>
<dbReference type="AlphaFoldDB" id="A0AAE3H759"/>
<dbReference type="InterPro" id="IPR009057">
    <property type="entry name" value="Homeodomain-like_sf"/>
</dbReference>
<evidence type="ECO:0000259" key="3">
    <source>
        <dbReference type="PROSITE" id="PS50977"/>
    </source>
</evidence>
<evidence type="ECO:0000256" key="2">
    <source>
        <dbReference type="PROSITE-ProRule" id="PRU00335"/>
    </source>
</evidence>
<protein>
    <submittedName>
        <fullName evidence="4">TetR/AcrR family transcriptional regulator</fullName>
    </submittedName>
</protein>
<dbReference type="Pfam" id="PF00440">
    <property type="entry name" value="TetR_N"/>
    <property type="match status" value="1"/>
</dbReference>
<evidence type="ECO:0000256" key="1">
    <source>
        <dbReference type="ARBA" id="ARBA00023125"/>
    </source>
</evidence>
<dbReference type="Proteomes" id="UP001204144">
    <property type="component" value="Unassembled WGS sequence"/>
</dbReference>
<reference evidence="4 5" key="1">
    <citation type="submission" date="2018-11" db="EMBL/GenBank/DDBJ databases">
        <title>Novel bacteria species description.</title>
        <authorList>
            <person name="Han J.-H."/>
        </authorList>
    </citation>
    <scope>NUCLEOTIDE SEQUENCE [LARGE SCALE GENOMIC DNA]</scope>
    <source>
        <strain evidence="4 5">KCTC23259</strain>
    </source>
</reference>